<evidence type="ECO:0000256" key="3">
    <source>
        <dbReference type="ARBA" id="ARBA00023163"/>
    </source>
</evidence>
<sequence>MNMSYFNHIYTALPDELPHRARTVYIYLRDRAGKDSDCWPAVKTIAADLQLSRSTVKRALHDLVRAGLIEKETRYRENGSNTSNRLILKK</sequence>
<dbReference type="InterPro" id="IPR036390">
    <property type="entry name" value="WH_DNA-bd_sf"/>
</dbReference>
<evidence type="ECO:0000313" key="5">
    <source>
        <dbReference type="Proteomes" id="UP000001946"/>
    </source>
</evidence>
<dbReference type="InterPro" id="IPR036388">
    <property type="entry name" value="WH-like_DNA-bd_sf"/>
</dbReference>
<evidence type="ECO:0000256" key="2">
    <source>
        <dbReference type="ARBA" id="ARBA00023125"/>
    </source>
</evidence>
<dbReference type="KEGG" id="dsy:DSY0027"/>
<keyword evidence="2" id="KW-0238">DNA-binding</keyword>
<dbReference type="GO" id="GO:0003677">
    <property type="term" value="F:DNA binding"/>
    <property type="evidence" value="ECO:0007669"/>
    <property type="project" value="UniProtKB-KW"/>
</dbReference>
<accession>Q252H6</accession>
<dbReference type="GO" id="GO:0003700">
    <property type="term" value="F:DNA-binding transcription factor activity"/>
    <property type="evidence" value="ECO:0007669"/>
    <property type="project" value="InterPro"/>
</dbReference>
<dbReference type="AlphaFoldDB" id="Q252H6"/>
<reference evidence="4 5" key="1">
    <citation type="journal article" date="2006" name="J. Bacteriol.">
        <title>Complete genome sequence of the dehalorespiring bacterium Desulfitobacterium hafniense Y51 and comparison with Dehalococcoides ethenogenes 195.</title>
        <authorList>
            <person name="Nonaka H."/>
            <person name="Keresztes G."/>
            <person name="Shinoda Y."/>
            <person name="Ikenaga Y."/>
            <person name="Abe M."/>
            <person name="Naito K."/>
            <person name="Inatomi K."/>
            <person name="Furukawa K."/>
            <person name="Inui M."/>
            <person name="Yukawa H."/>
        </authorList>
    </citation>
    <scope>NUCLEOTIDE SEQUENCE [LARGE SCALE GENOMIC DNA]</scope>
    <source>
        <strain evidence="4 5">Y51</strain>
    </source>
</reference>
<name>Q252H6_DESHY</name>
<dbReference type="SUPFAM" id="SSF46785">
    <property type="entry name" value="Winged helix' DNA-binding domain"/>
    <property type="match status" value="1"/>
</dbReference>
<dbReference type="PRINTS" id="PR00035">
    <property type="entry name" value="HTHGNTR"/>
</dbReference>
<keyword evidence="1" id="KW-0805">Transcription regulation</keyword>
<dbReference type="eggNOG" id="COG2512">
    <property type="taxonomic scope" value="Bacteria"/>
</dbReference>
<evidence type="ECO:0000313" key="4">
    <source>
        <dbReference type="EMBL" id="BAE81816.1"/>
    </source>
</evidence>
<dbReference type="EMBL" id="AP008230">
    <property type="protein sequence ID" value="BAE81816.1"/>
    <property type="molecule type" value="Genomic_DNA"/>
</dbReference>
<gene>
    <name evidence="4" type="ordered locus">DSY0027</name>
</gene>
<evidence type="ECO:0008006" key="6">
    <source>
        <dbReference type="Google" id="ProtNLM"/>
    </source>
</evidence>
<dbReference type="Gene3D" id="1.10.10.10">
    <property type="entry name" value="Winged helix-like DNA-binding domain superfamily/Winged helix DNA-binding domain"/>
    <property type="match status" value="1"/>
</dbReference>
<dbReference type="HOGENOM" id="CLU_188243_0_0_9"/>
<protein>
    <recommendedName>
        <fullName evidence="6">Helix-turn-helix domain-containing protein</fullName>
    </recommendedName>
</protein>
<dbReference type="InterPro" id="IPR000524">
    <property type="entry name" value="Tscrpt_reg_HTH_GntR"/>
</dbReference>
<evidence type="ECO:0000256" key="1">
    <source>
        <dbReference type="ARBA" id="ARBA00023015"/>
    </source>
</evidence>
<proteinExistence type="predicted"/>
<keyword evidence="3" id="KW-0804">Transcription</keyword>
<organism evidence="4 5">
    <name type="scientific">Desulfitobacterium hafniense (strain Y51)</name>
    <dbReference type="NCBI Taxonomy" id="138119"/>
    <lineage>
        <taxon>Bacteria</taxon>
        <taxon>Bacillati</taxon>
        <taxon>Bacillota</taxon>
        <taxon>Clostridia</taxon>
        <taxon>Eubacteriales</taxon>
        <taxon>Desulfitobacteriaceae</taxon>
        <taxon>Desulfitobacterium</taxon>
    </lineage>
</organism>
<keyword evidence="5" id="KW-1185">Reference proteome</keyword>
<dbReference type="Pfam" id="PF13730">
    <property type="entry name" value="HTH_36"/>
    <property type="match status" value="1"/>
</dbReference>
<dbReference type="Proteomes" id="UP000001946">
    <property type="component" value="Chromosome"/>
</dbReference>
<dbReference type="STRING" id="138119.DSY0027"/>